<reference evidence="7" key="1">
    <citation type="submission" date="2019-04" db="EMBL/GenBank/DDBJ databases">
        <title>Evolution of Biomass-Degrading Anaerobic Consortia Revealed by Metagenomics.</title>
        <authorList>
            <person name="Peng X."/>
        </authorList>
    </citation>
    <scope>NUCLEOTIDE SEQUENCE</scope>
    <source>
        <strain evidence="7">SIG551</strain>
    </source>
</reference>
<dbReference type="Proteomes" id="UP000754750">
    <property type="component" value="Unassembled WGS sequence"/>
</dbReference>
<evidence type="ECO:0000256" key="3">
    <source>
        <dbReference type="ARBA" id="ARBA00022989"/>
    </source>
</evidence>
<dbReference type="PANTHER" id="PTHR30520">
    <property type="entry name" value="FORMATE TRANSPORTER-RELATED"/>
    <property type="match status" value="1"/>
</dbReference>
<evidence type="ECO:0000256" key="2">
    <source>
        <dbReference type="ARBA" id="ARBA00022692"/>
    </source>
</evidence>
<dbReference type="AlphaFoldDB" id="A0A928KXS9"/>
<feature type="transmembrane region" description="Helical" evidence="6">
    <location>
        <begin position="116"/>
        <end position="133"/>
    </location>
</feature>
<evidence type="ECO:0000256" key="1">
    <source>
        <dbReference type="ARBA" id="ARBA00004141"/>
    </source>
</evidence>
<dbReference type="Pfam" id="PF01226">
    <property type="entry name" value="Form_Nir_trans"/>
    <property type="match status" value="1"/>
</dbReference>
<evidence type="ECO:0000313" key="7">
    <source>
        <dbReference type="EMBL" id="MBE6833367.1"/>
    </source>
</evidence>
<dbReference type="RefSeq" id="WP_020072684.1">
    <property type="nucleotide sequence ID" value="NZ_SVNY01000003.1"/>
</dbReference>
<dbReference type="PROSITE" id="PS51257">
    <property type="entry name" value="PROKAR_LIPOPROTEIN"/>
    <property type="match status" value="1"/>
</dbReference>
<feature type="transmembrane region" description="Helical" evidence="6">
    <location>
        <begin position="71"/>
        <end position="96"/>
    </location>
</feature>
<feature type="transmembrane region" description="Helical" evidence="6">
    <location>
        <begin position="145"/>
        <end position="163"/>
    </location>
</feature>
<feature type="transmembrane region" description="Helical" evidence="6">
    <location>
        <begin position="7"/>
        <end position="29"/>
    </location>
</feature>
<comment type="similarity">
    <text evidence="5">Belongs to the FNT transporter (TC 1.A.16) family.</text>
</comment>
<accession>A0A928KXS9</accession>
<evidence type="ECO:0000313" key="8">
    <source>
        <dbReference type="Proteomes" id="UP000754750"/>
    </source>
</evidence>
<sequence length="220" mass="24121">MDKFRSWTGTFLLAILAGISIGIGCVIYMTQENAVTGAFLFSVGLMTILVFRWNLFTGKMAYISYRDPQKVLWLLLIWLGNLLGTFLMSAVMSATRQGAKLHEKAVHLAEIKLGDSLPSLFILGIFCGLLMYVAVEGYRSNPHPVGKYLGIVFSVMVFILSGFEHCVADMFYFWMAGVLEDALLSLVVITLGNVVGGAGCAALHRLCGRLIEEPEPAKAE</sequence>
<feature type="transmembrane region" description="Helical" evidence="6">
    <location>
        <begin position="35"/>
        <end position="51"/>
    </location>
</feature>
<evidence type="ECO:0000256" key="6">
    <source>
        <dbReference type="SAM" id="Phobius"/>
    </source>
</evidence>
<dbReference type="EMBL" id="SVNY01000003">
    <property type="protein sequence ID" value="MBE6833367.1"/>
    <property type="molecule type" value="Genomic_DNA"/>
</dbReference>
<name>A0A928KXS9_9FIRM</name>
<proteinExistence type="inferred from homology"/>
<dbReference type="InterPro" id="IPR023271">
    <property type="entry name" value="Aquaporin-like"/>
</dbReference>
<dbReference type="Gene3D" id="1.20.1080.10">
    <property type="entry name" value="Glycerol uptake facilitator protein"/>
    <property type="match status" value="1"/>
</dbReference>
<comment type="subcellular location">
    <subcellularLocation>
        <location evidence="1">Membrane</location>
        <topology evidence="1">Multi-pass membrane protein</topology>
    </subcellularLocation>
</comment>
<evidence type="ECO:0000256" key="5">
    <source>
        <dbReference type="ARBA" id="ARBA00049660"/>
    </source>
</evidence>
<dbReference type="InterPro" id="IPR000292">
    <property type="entry name" value="For/NO2_transpt"/>
</dbReference>
<feature type="transmembrane region" description="Helical" evidence="6">
    <location>
        <begin position="183"/>
        <end position="203"/>
    </location>
</feature>
<dbReference type="GO" id="GO:0005886">
    <property type="term" value="C:plasma membrane"/>
    <property type="evidence" value="ECO:0007669"/>
    <property type="project" value="TreeGrafter"/>
</dbReference>
<gene>
    <name evidence="7" type="ORF">E7512_07285</name>
</gene>
<organism evidence="7 8">
    <name type="scientific">Faecalispora sporosphaeroides</name>
    <dbReference type="NCBI Taxonomy" id="1549"/>
    <lineage>
        <taxon>Bacteria</taxon>
        <taxon>Bacillati</taxon>
        <taxon>Bacillota</taxon>
        <taxon>Clostridia</taxon>
        <taxon>Eubacteriales</taxon>
        <taxon>Oscillospiraceae</taxon>
        <taxon>Faecalispora</taxon>
    </lineage>
</organism>
<protein>
    <submittedName>
        <fullName evidence="7">Formate/nitrite transporter family protein</fullName>
    </submittedName>
</protein>
<dbReference type="GO" id="GO:0015499">
    <property type="term" value="F:formate transmembrane transporter activity"/>
    <property type="evidence" value="ECO:0007669"/>
    <property type="project" value="TreeGrafter"/>
</dbReference>
<dbReference type="PANTHER" id="PTHR30520:SF6">
    <property type="entry name" value="FORMATE_NITRATE FAMILY TRANSPORTER (EUROFUNG)"/>
    <property type="match status" value="1"/>
</dbReference>
<evidence type="ECO:0000256" key="4">
    <source>
        <dbReference type="ARBA" id="ARBA00023136"/>
    </source>
</evidence>
<keyword evidence="3 6" id="KW-1133">Transmembrane helix</keyword>
<comment type="caution">
    <text evidence="7">The sequence shown here is derived from an EMBL/GenBank/DDBJ whole genome shotgun (WGS) entry which is preliminary data.</text>
</comment>
<keyword evidence="2 6" id="KW-0812">Transmembrane</keyword>
<keyword evidence="4 6" id="KW-0472">Membrane</keyword>